<feature type="compositionally biased region" description="Basic and acidic residues" evidence="1">
    <location>
        <begin position="17"/>
        <end position="33"/>
    </location>
</feature>
<sequence length="130" mass="14332">MDKGTDKWFCDGEESDELRSLEGSESIDGDRPRYPKFNAKTDYIWGQSLSAIEKDGNDDMFPIIIDLGLGGIEGEEYNLEASERRGKSVGEVEGGKDDEAEIPVGRYEGVVEQEGEGLCHPTKNCGHENS</sequence>
<accession>A0AA88WBJ4</accession>
<feature type="compositionally biased region" description="Basic and acidic residues" evidence="1">
    <location>
        <begin position="82"/>
        <end position="97"/>
    </location>
</feature>
<feature type="region of interest" description="Disordered" evidence="1">
    <location>
        <begin position="82"/>
        <end position="103"/>
    </location>
</feature>
<proteinExistence type="predicted"/>
<reference evidence="2" key="1">
    <citation type="submission" date="2022-12" db="EMBL/GenBank/DDBJ databases">
        <title>Draft genome assemblies for two species of Escallonia (Escalloniales).</title>
        <authorList>
            <person name="Chanderbali A."/>
            <person name="Dervinis C."/>
            <person name="Anghel I."/>
            <person name="Soltis D."/>
            <person name="Soltis P."/>
            <person name="Zapata F."/>
        </authorList>
    </citation>
    <scope>NUCLEOTIDE SEQUENCE</scope>
    <source>
        <strain evidence="2">UCBG64.0493</strain>
        <tissue evidence="2">Leaf</tissue>
    </source>
</reference>
<name>A0AA88WBJ4_9ASTE</name>
<gene>
    <name evidence="2" type="ORF">RJ639_044544</name>
</gene>
<dbReference type="Proteomes" id="UP001188597">
    <property type="component" value="Unassembled WGS sequence"/>
</dbReference>
<protein>
    <submittedName>
        <fullName evidence="2">Uncharacterized protein</fullName>
    </submittedName>
</protein>
<evidence type="ECO:0000313" key="2">
    <source>
        <dbReference type="EMBL" id="KAK3023827.1"/>
    </source>
</evidence>
<organism evidence="2 3">
    <name type="scientific">Escallonia herrerae</name>
    <dbReference type="NCBI Taxonomy" id="1293975"/>
    <lineage>
        <taxon>Eukaryota</taxon>
        <taxon>Viridiplantae</taxon>
        <taxon>Streptophyta</taxon>
        <taxon>Embryophyta</taxon>
        <taxon>Tracheophyta</taxon>
        <taxon>Spermatophyta</taxon>
        <taxon>Magnoliopsida</taxon>
        <taxon>eudicotyledons</taxon>
        <taxon>Gunneridae</taxon>
        <taxon>Pentapetalae</taxon>
        <taxon>asterids</taxon>
        <taxon>campanulids</taxon>
        <taxon>Escalloniales</taxon>
        <taxon>Escalloniaceae</taxon>
        <taxon>Escallonia</taxon>
    </lineage>
</organism>
<keyword evidence="3" id="KW-1185">Reference proteome</keyword>
<dbReference type="EMBL" id="JAVXUP010000633">
    <property type="protein sequence ID" value="KAK3023827.1"/>
    <property type="molecule type" value="Genomic_DNA"/>
</dbReference>
<comment type="caution">
    <text evidence="2">The sequence shown here is derived from an EMBL/GenBank/DDBJ whole genome shotgun (WGS) entry which is preliminary data.</text>
</comment>
<evidence type="ECO:0000256" key="1">
    <source>
        <dbReference type="SAM" id="MobiDB-lite"/>
    </source>
</evidence>
<feature type="non-terminal residue" evidence="2">
    <location>
        <position position="1"/>
    </location>
</feature>
<dbReference type="AlphaFoldDB" id="A0AA88WBJ4"/>
<feature type="region of interest" description="Disordered" evidence="1">
    <location>
        <begin position="1"/>
        <end position="34"/>
    </location>
</feature>
<evidence type="ECO:0000313" key="3">
    <source>
        <dbReference type="Proteomes" id="UP001188597"/>
    </source>
</evidence>
<feature type="compositionally biased region" description="Basic and acidic residues" evidence="1">
    <location>
        <begin position="1"/>
        <end position="10"/>
    </location>
</feature>